<proteinExistence type="predicted"/>
<dbReference type="Proteomes" id="UP000235145">
    <property type="component" value="Unassembled WGS sequence"/>
</dbReference>
<reference evidence="1 2" key="1">
    <citation type="journal article" date="2017" name="Nat. Commun.">
        <title>Genome assembly with in vitro proximity ligation data and whole-genome triplication in lettuce.</title>
        <authorList>
            <person name="Reyes-Chin-Wo S."/>
            <person name="Wang Z."/>
            <person name="Yang X."/>
            <person name="Kozik A."/>
            <person name="Arikit S."/>
            <person name="Song C."/>
            <person name="Xia L."/>
            <person name="Froenicke L."/>
            <person name="Lavelle D.O."/>
            <person name="Truco M.J."/>
            <person name="Xia R."/>
            <person name="Zhu S."/>
            <person name="Xu C."/>
            <person name="Xu H."/>
            <person name="Xu X."/>
            <person name="Cox K."/>
            <person name="Korf I."/>
            <person name="Meyers B.C."/>
            <person name="Michelmore R.W."/>
        </authorList>
    </citation>
    <scope>NUCLEOTIDE SEQUENCE [LARGE SCALE GENOMIC DNA]</scope>
    <source>
        <strain evidence="2">cv. Salinas</strain>
        <tissue evidence="1">Seedlings</tissue>
    </source>
</reference>
<protein>
    <submittedName>
        <fullName evidence="1">Uncharacterized protein</fullName>
    </submittedName>
</protein>
<sequence length="317" mass="36183">MASVNQNQNVLYSVSVANSLGAGNRAPILVPSEYTSWADHIKKIKKFEAKAMQELLSGIPHDIYEQLPDEDKSSPFNVWNSLKKQFEGTDKILANRKKVALTDMDNFKMLPHETLFDAYSRYNIVVNRVKKLKGERSQEDFNLKFLNNLSPKRDTMHMIILQTTINLDTMSLFDLYTELQQHEPKVNKLAQATPFDNQGLALGNSAPMANHSQNLIAHHNPIPNHFADQFANQGYEAYPYQSSSMAQQYNHNPYMSTQQPLQIANGYMANHQAFVGTTMESPQINEEKDYKECLALLKKFNTNFKKFVNKPTGNFRA</sequence>
<dbReference type="Pfam" id="PF14223">
    <property type="entry name" value="Retrotran_gag_2"/>
    <property type="match status" value="1"/>
</dbReference>
<accession>A0A9R1WQP6</accession>
<dbReference type="EMBL" id="NBSK02000009">
    <property type="protein sequence ID" value="KAJ0185601.1"/>
    <property type="molecule type" value="Genomic_DNA"/>
</dbReference>
<name>A0A9R1WQP6_LACSA</name>
<comment type="caution">
    <text evidence="1">The sequence shown here is derived from an EMBL/GenBank/DDBJ whole genome shotgun (WGS) entry which is preliminary data.</text>
</comment>
<evidence type="ECO:0000313" key="2">
    <source>
        <dbReference type="Proteomes" id="UP000235145"/>
    </source>
</evidence>
<dbReference type="AlphaFoldDB" id="A0A9R1WQP6"/>
<keyword evidence="2" id="KW-1185">Reference proteome</keyword>
<evidence type="ECO:0000313" key="1">
    <source>
        <dbReference type="EMBL" id="KAJ0185601.1"/>
    </source>
</evidence>
<organism evidence="1 2">
    <name type="scientific">Lactuca sativa</name>
    <name type="common">Garden lettuce</name>
    <dbReference type="NCBI Taxonomy" id="4236"/>
    <lineage>
        <taxon>Eukaryota</taxon>
        <taxon>Viridiplantae</taxon>
        <taxon>Streptophyta</taxon>
        <taxon>Embryophyta</taxon>
        <taxon>Tracheophyta</taxon>
        <taxon>Spermatophyta</taxon>
        <taxon>Magnoliopsida</taxon>
        <taxon>eudicotyledons</taxon>
        <taxon>Gunneridae</taxon>
        <taxon>Pentapetalae</taxon>
        <taxon>asterids</taxon>
        <taxon>campanulids</taxon>
        <taxon>Asterales</taxon>
        <taxon>Asteraceae</taxon>
        <taxon>Cichorioideae</taxon>
        <taxon>Cichorieae</taxon>
        <taxon>Lactucinae</taxon>
        <taxon>Lactuca</taxon>
    </lineage>
</organism>
<gene>
    <name evidence="1" type="ORF">LSAT_V11C900489100</name>
</gene>